<feature type="compositionally biased region" description="Polar residues" evidence="8">
    <location>
        <begin position="1"/>
        <end position="11"/>
    </location>
</feature>
<dbReference type="OrthoDB" id="245150at2759"/>
<sequence>MTATASPFPSNLSTTTTLQPPSTTDFQFPPHYFFPPFFTLQPVASTRSSQLLSWSSLIQSYCRHNRIFTLSLIDALDTPLFNNAKLSRRLTLRDAKAIISWMASPEGGNRAEFISTGTKKSGKSGGGEDEGGRAWIYWRRPEEWAAALEEWVERTGQKGTVLTLYEIAEGDASRREEFYGMDMELLQRSLGVCVKRGKAQIFGSEGSEGVKFF</sequence>
<name>A0A9P4L3Y7_9PLEO</name>
<dbReference type="PANTHER" id="PTHR13149">
    <property type="entry name" value="VACUOLAR PROTEIN SORTING-ASSOCIATED PROTEIN VPS25"/>
    <property type="match status" value="1"/>
</dbReference>
<keyword evidence="10" id="KW-1185">Reference proteome</keyword>
<evidence type="ECO:0000256" key="6">
    <source>
        <dbReference type="ARBA" id="ARBA00022927"/>
    </source>
</evidence>
<dbReference type="InterPro" id="IPR008570">
    <property type="entry name" value="ESCRT-II_cplx_Vps25-sub"/>
</dbReference>
<dbReference type="GO" id="GO:0000814">
    <property type="term" value="C:ESCRT II complex"/>
    <property type="evidence" value="ECO:0007669"/>
    <property type="project" value="InterPro"/>
</dbReference>
<dbReference type="GO" id="GO:0043328">
    <property type="term" value="P:protein transport to vacuole involved in ubiquitin-dependent protein catabolic process via the multivesicular body sorting pathway"/>
    <property type="evidence" value="ECO:0007669"/>
    <property type="project" value="TreeGrafter"/>
</dbReference>
<dbReference type="SUPFAM" id="SSF46785">
    <property type="entry name" value="Winged helix' DNA-binding domain"/>
    <property type="match status" value="2"/>
</dbReference>
<reference evidence="9" key="1">
    <citation type="submission" date="2020-01" db="EMBL/GenBank/DDBJ databases">
        <authorList>
            <consortium name="DOE Joint Genome Institute"/>
            <person name="Haridas S."/>
            <person name="Albert R."/>
            <person name="Binder M."/>
            <person name="Bloem J."/>
            <person name="Labutti K."/>
            <person name="Salamov A."/>
            <person name="Andreopoulos B."/>
            <person name="Baker S.E."/>
            <person name="Barry K."/>
            <person name="Bills G."/>
            <person name="Bluhm B.H."/>
            <person name="Cannon C."/>
            <person name="Castanera R."/>
            <person name="Culley D.E."/>
            <person name="Daum C."/>
            <person name="Ezra D."/>
            <person name="Gonzalez J.B."/>
            <person name="Henrissat B."/>
            <person name="Kuo A."/>
            <person name="Liang C."/>
            <person name="Lipzen A."/>
            <person name="Lutzoni F."/>
            <person name="Magnuson J."/>
            <person name="Mondo S."/>
            <person name="Nolan M."/>
            <person name="Ohm R."/>
            <person name="Pangilinan J."/>
            <person name="Park H.-J."/>
            <person name="Ramirez L."/>
            <person name="Alfaro M."/>
            <person name="Sun H."/>
            <person name="Tritt A."/>
            <person name="Yoshinaga Y."/>
            <person name="Zwiers L.-H."/>
            <person name="Turgeon B.G."/>
            <person name="Goodwin S.B."/>
            <person name="Spatafora J.W."/>
            <person name="Crous P.W."/>
            <person name="Grigoriev I.V."/>
        </authorList>
    </citation>
    <scope>NUCLEOTIDE SEQUENCE</scope>
    <source>
        <strain evidence="9">CBS 394.84</strain>
    </source>
</reference>
<keyword evidence="4" id="KW-0813">Transport</keyword>
<dbReference type="InterPro" id="IPR036388">
    <property type="entry name" value="WH-like_DNA-bd_sf"/>
</dbReference>
<keyword evidence="5" id="KW-0963">Cytoplasm</keyword>
<dbReference type="Proteomes" id="UP000800039">
    <property type="component" value="Unassembled WGS sequence"/>
</dbReference>
<comment type="similarity">
    <text evidence="2">Belongs to the VPS25 family.</text>
</comment>
<dbReference type="Gene3D" id="1.10.10.570">
    <property type="entry name" value="Winged helix' DNA-binding domain. Chain C. Domain 1"/>
    <property type="match status" value="1"/>
</dbReference>
<dbReference type="PANTHER" id="PTHR13149:SF0">
    <property type="entry name" value="VACUOLAR PROTEIN-SORTING-ASSOCIATED PROTEIN 25"/>
    <property type="match status" value="1"/>
</dbReference>
<dbReference type="Pfam" id="PF05871">
    <property type="entry name" value="ESCRT-II"/>
    <property type="match status" value="1"/>
</dbReference>
<dbReference type="InterPro" id="IPR036390">
    <property type="entry name" value="WH_DNA-bd_sf"/>
</dbReference>
<comment type="caution">
    <text evidence="9">The sequence shown here is derived from an EMBL/GenBank/DDBJ whole genome shotgun (WGS) entry which is preliminary data.</text>
</comment>
<evidence type="ECO:0000256" key="5">
    <source>
        <dbReference type="ARBA" id="ARBA00022490"/>
    </source>
</evidence>
<dbReference type="AlphaFoldDB" id="A0A9P4L3Y7"/>
<feature type="compositionally biased region" description="Low complexity" evidence="8">
    <location>
        <begin position="12"/>
        <end position="21"/>
    </location>
</feature>
<evidence type="ECO:0000256" key="4">
    <source>
        <dbReference type="ARBA" id="ARBA00022448"/>
    </source>
</evidence>
<evidence type="ECO:0000256" key="1">
    <source>
        <dbReference type="ARBA" id="ARBA00004496"/>
    </source>
</evidence>
<evidence type="ECO:0000256" key="2">
    <source>
        <dbReference type="ARBA" id="ARBA00009674"/>
    </source>
</evidence>
<evidence type="ECO:0000256" key="7">
    <source>
        <dbReference type="ARBA" id="ARBA00030094"/>
    </source>
</evidence>
<evidence type="ECO:0000313" key="10">
    <source>
        <dbReference type="Proteomes" id="UP000800039"/>
    </source>
</evidence>
<keyword evidence="6" id="KW-0653">Protein transport</keyword>
<feature type="region of interest" description="Disordered" evidence="8">
    <location>
        <begin position="1"/>
        <end position="21"/>
    </location>
</feature>
<gene>
    <name evidence="9" type="ORF">K460DRAFT_370744</name>
</gene>
<accession>A0A9P4L3Y7</accession>
<proteinExistence type="inferred from homology"/>
<organism evidence="9 10">
    <name type="scientific">Cucurbitaria berberidis CBS 394.84</name>
    <dbReference type="NCBI Taxonomy" id="1168544"/>
    <lineage>
        <taxon>Eukaryota</taxon>
        <taxon>Fungi</taxon>
        <taxon>Dikarya</taxon>
        <taxon>Ascomycota</taxon>
        <taxon>Pezizomycotina</taxon>
        <taxon>Dothideomycetes</taxon>
        <taxon>Pleosporomycetidae</taxon>
        <taxon>Pleosporales</taxon>
        <taxon>Pleosporineae</taxon>
        <taxon>Cucurbitariaceae</taxon>
        <taxon>Cucurbitaria</taxon>
    </lineage>
</organism>
<dbReference type="GO" id="GO:0005198">
    <property type="term" value="F:structural molecule activity"/>
    <property type="evidence" value="ECO:0007669"/>
    <property type="project" value="TreeGrafter"/>
</dbReference>
<dbReference type="EMBL" id="ML976619">
    <property type="protein sequence ID" value="KAF1840772.1"/>
    <property type="molecule type" value="Genomic_DNA"/>
</dbReference>
<evidence type="ECO:0000256" key="8">
    <source>
        <dbReference type="SAM" id="MobiDB-lite"/>
    </source>
</evidence>
<dbReference type="GeneID" id="63851472"/>
<protein>
    <recommendedName>
        <fullName evidence="3">Vacuolar protein-sorting-associated protein 25</fullName>
    </recommendedName>
    <alternativeName>
        <fullName evidence="7">ESCRT-II complex subunit VPS25</fullName>
    </alternativeName>
</protein>
<dbReference type="GO" id="GO:0042803">
    <property type="term" value="F:protein homodimerization activity"/>
    <property type="evidence" value="ECO:0007669"/>
    <property type="project" value="TreeGrafter"/>
</dbReference>
<dbReference type="Gene3D" id="1.10.10.10">
    <property type="entry name" value="Winged helix-like DNA-binding domain superfamily/Winged helix DNA-binding domain"/>
    <property type="match status" value="1"/>
</dbReference>
<dbReference type="InterPro" id="IPR014041">
    <property type="entry name" value="ESCRT-II_cplx_Vps25-sub_N"/>
</dbReference>
<comment type="subcellular location">
    <subcellularLocation>
        <location evidence="1">Cytoplasm</location>
    </subcellularLocation>
</comment>
<dbReference type="FunFam" id="1.10.10.10:FF:000141">
    <property type="entry name" value="vacuolar protein-sorting-associated protein 25"/>
    <property type="match status" value="1"/>
</dbReference>
<evidence type="ECO:0000313" key="9">
    <source>
        <dbReference type="EMBL" id="KAF1840772.1"/>
    </source>
</evidence>
<dbReference type="RefSeq" id="XP_040783335.1">
    <property type="nucleotide sequence ID" value="XM_040934221.1"/>
</dbReference>
<dbReference type="FunFam" id="1.10.10.570:FF:000003">
    <property type="entry name" value="Vacuolar protein-sorting-associated protein 25"/>
    <property type="match status" value="1"/>
</dbReference>
<evidence type="ECO:0000256" key="3">
    <source>
        <dbReference type="ARBA" id="ARBA00017934"/>
    </source>
</evidence>
<dbReference type="GO" id="GO:0016236">
    <property type="term" value="P:macroautophagy"/>
    <property type="evidence" value="ECO:0007669"/>
    <property type="project" value="UniProtKB-ARBA"/>
</dbReference>